<name>A0ACC1N0C5_9HYPO</name>
<evidence type="ECO:0000313" key="1">
    <source>
        <dbReference type="EMBL" id="KAJ2972463.1"/>
    </source>
</evidence>
<keyword evidence="2" id="KW-1185">Reference proteome</keyword>
<evidence type="ECO:0000313" key="2">
    <source>
        <dbReference type="Proteomes" id="UP001143910"/>
    </source>
</evidence>
<accession>A0ACC1N0C5</accession>
<proteinExistence type="predicted"/>
<comment type="caution">
    <text evidence="1">The sequence shown here is derived from an EMBL/GenBank/DDBJ whole genome shotgun (WGS) entry which is preliminary data.</text>
</comment>
<protein>
    <submittedName>
        <fullName evidence="1">Uncharacterized protein</fullName>
    </submittedName>
</protein>
<gene>
    <name evidence="1" type="ORF">NQ176_g7143</name>
</gene>
<sequence length="177" mass="19296">MKSVLSAVALLLVGFTNATLAPEWLDCKTTESHWDYWWYGASDVLHCQTAGCSIATSEAKTVSWSVTEGINFGFSAASVSIGATSSYTYGESVTSSLTYTINYNTPGAVRLWRKQWFSVNTVNCLRCYPCQGIGCKVRCDIRATSVNWVPCSNGNCIEYQVSDANAQCNSANKCSEN</sequence>
<organism evidence="1 2">
    <name type="scientific">Zarea fungicola</name>
    <dbReference type="NCBI Taxonomy" id="93591"/>
    <lineage>
        <taxon>Eukaryota</taxon>
        <taxon>Fungi</taxon>
        <taxon>Dikarya</taxon>
        <taxon>Ascomycota</taxon>
        <taxon>Pezizomycotina</taxon>
        <taxon>Sordariomycetes</taxon>
        <taxon>Hypocreomycetidae</taxon>
        <taxon>Hypocreales</taxon>
        <taxon>Cordycipitaceae</taxon>
        <taxon>Zarea</taxon>
    </lineage>
</organism>
<dbReference type="Proteomes" id="UP001143910">
    <property type="component" value="Unassembled WGS sequence"/>
</dbReference>
<reference evidence="1" key="1">
    <citation type="submission" date="2022-08" db="EMBL/GenBank/DDBJ databases">
        <title>Genome Sequence of Lecanicillium fungicola.</title>
        <authorList>
            <person name="Buettner E."/>
        </authorList>
    </citation>
    <scope>NUCLEOTIDE SEQUENCE</scope>
    <source>
        <strain evidence="1">Babe33</strain>
    </source>
</reference>
<dbReference type="EMBL" id="JANJQO010001143">
    <property type="protein sequence ID" value="KAJ2972463.1"/>
    <property type="molecule type" value="Genomic_DNA"/>
</dbReference>